<dbReference type="OrthoDB" id="244263at2"/>
<evidence type="ECO:0000256" key="1">
    <source>
        <dbReference type="SAM" id="Phobius"/>
    </source>
</evidence>
<gene>
    <name evidence="2" type="ORF">SV7mr_03020</name>
</gene>
<dbReference type="RefSeq" id="WP_145268541.1">
    <property type="nucleotide sequence ID" value="NZ_CP036272.1"/>
</dbReference>
<dbReference type="EMBL" id="CP036272">
    <property type="protein sequence ID" value="QDT57817.1"/>
    <property type="molecule type" value="Genomic_DNA"/>
</dbReference>
<proteinExistence type="predicted"/>
<evidence type="ECO:0000313" key="3">
    <source>
        <dbReference type="Proteomes" id="UP000315003"/>
    </source>
</evidence>
<evidence type="ECO:0000313" key="2">
    <source>
        <dbReference type="EMBL" id="QDT57817.1"/>
    </source>
</evidence>
<keyword evidence="1" id="KW-1133">Transmembrane helix</keyword>
<keyword evidence="1" id="KW-0812">Transmembrane</keyword>
<sequence length="1281" mass="139221">MSLDDYALDDLERSQVAATRRRRQRRSQRHYRLSLIGGGFLALFLLTLPSLMSYSGMMHSLVRSQFESSGWKAQAEGVQLGWLTPLSIQKLKLEGPSGNTTIVLQDVDTALTVTRFLAGGPQDWGDVALHGVAIDFEVFEGGSSLEDDVAAMMDEDDADDSAGLLGSFVMDELTATVTDHETKRRWSLDRSTATVTITDQAIAGELAGVLHDGQSGGAIESQFQWGIDNDVQVNGQPLQIQPMGASGFDPAWQITVGAKSFPLSVVNLASRRFAKEQLSLPESLQGHSSGRFTAVGTIDGQMQAELQNVLIRDLTVETVVKDSLSQSTTQNTSSKTRRWSNDQATFNGRFALTDQRVLGRGLEVTTDFASATLDGGFPRTLSLVGTDDNLLAWLQSLDGTATINVDLPKLHHSLPGIIPLRPGAKLVAGAANATITNDPQRRRSELKVLLNPIHAEAEGRPVLIDRITMNAIVVNDQEQLNAERFEFLSSFANASGSGNLRQGTAQVNVDFGRLYAMLRPVIDLSNLSLGGNATGQIAWNARPSFNTGNQQRLDLWQLSGDGKAENLLVSFPSGDSFHRQRVTGKVVAQGQWSQNTLVKLTAAEANMASGGVTLHAALDSPVDRPDGDSIYPVRMEFDGQLANLAQSLRPWIPRQLLDAKGRMTGTAEVDVARHSSTLKKTDFVITEPELLHDGYWYTQPYLSGRFEGALRLPAGTASIKRFEAVGEAISIAMRGEAAAEKTSLEASWKSNLHALKGAIREQVPSGITNGLSRPQTSPAAFSDYSLAGRVAGTIKLTGDRKVWSIDTRNTVTQLVVSQNINAPMMPPQGLGRTVSTGNTGAPPWQPTPGGPATQSLPPHVLWSEPKVTLDSRMIFQPEKQTLQVELIQLTSQAASASLQGQTQPLASASQPESWNTKLTGTARWQSEELAKRFTQLLQTPITAAGLHDCPIEVQIGRAQDGQLNYKASGELQWDRCTIEGITAGPARLRYETTGSQTRIHEVTIPLLAIAPMTNPKAMFPGQLPNQHIGKATFALTMLHNEGPTLVTLDPGAKIEQLQVTAQSSEHWLKYLTPLAANAARLEGILDANFDQVTINMDDPGSSVMKGELQVKQLRLASGPLTEQVIQGLDELRSLAKLELAPKPAQMQRTLVEMPPQNVEFNIKNRRVTHQRMLFNIDKAQLLTQGSVGFDSTLNLVAAIPLDERWLGQDLKSMHGQSLTFPVAGTISNPRLDRSMIRNIMLQLGQQAGQQAVERGLDNLLEKQLDNGLNQINSGLDKLFGR</sequence>
<protein>
    <recommendedName>
        <fullName evidence="4">AsmA-like C-terminal domain-containing protein</fullName>
    </recommendedName>
</protein>
<keyword evidence="3" id="KW-1185">Reference proteome</keyword>
<accession>A0A517SNX0</accession>
<reference evidence="2 3" key="1">
    <citation type="submission" date="2019-02" db="EMBL/GenBank/DDBJ databases">
        <title>Deep-cultivation of Planctomycetes and their phenomic and genomic characterization uncovers novel biology.</title>
        <authorList>
            <person name="Wiegand S."/>
            <person name="Jogler M."/>
            <person name="Boedeker C."/>
            <person name="Pinto D."/>
            <person name="Vollmers J."/>
            <person name="Rivas-Marin E."/>
            <person name="Kohn T."/>
            <person name="Peeters S.H."/>
            <person name="Heuer A."/>
            <person name="Rast P."/>
            <person name="Oberbeckmann S."/>
            <person name="Bunk B."/>
            <person name="Jeske O."/>
            <person name="Meyerdierks A."/>
            <person name="Storesund J.E."/>
            <person name="Kallscheuer N."/>
            <person name="Luecker S."/>
            <person name="Lage O.M."/>
            <person name="Pohl T."/>
            <person name="Merkel B.J."/>
            <person name="Hornburger P."/>
            <person name="Mueller R.-W."/>
            <person name="Bruemmer F."/>
            <person name="Labrenz M."/>
            <person name="Spormann A.M."/>
            <person name="Op den Camp H."/>
            <person name="Overmann J."/>
            <person name="Amann R."/>
            <person name="Jetten M.S.M."/>
            <person name="Mascher T."/>
            <person name="Medema M.H."/>
            <person name="Devos D.P."/>
            <person name="Kaster A.-K."/>
            <person name="Ovreas L."/>
            <person name="Rohde M."/>
            <person name="Galperin M.Y."/>
            <person name="Jogler C."/>
        </authorList>
    </citation>
    <scope>NUCLEOTIDE SEQUENCE [LARGE SCALE GENOMIC DNA]</scope>
    <source>
        <strain evidence="2 3">SV_7m_r</strain>
    </source>
</reference>
<organism evidence="2 3">
    <name type="scientific">Stieleria bergensis</name>
    <dbReference type="NCBI Taxonomy" id="2528025"/>
    <lineage>
        <taxon>Bacteria</taxon>
        <taxon>Pseudomonadati</taxon>
        <taxon>Planctomycetota</taxon>
        <taxon>Planctomycetia</taxon>
        <taxon>Pirellulales</taxon>
        <taxon>Pirellulaceae</taxon>
        <taxon>Stieleria</taxon>
    </lineage>
</organism>
<keyword evidence="1" id="KW-0472">Membrane</keyword>
<feature type="transmembrane region" description="Helical" evidence="1">
    <location>
        <begin position="30"/>
        <end position="52"/>
    </location>
</feature>
<name>A0A517SNX0_9BACT</name>
<dbReference type="Proteomes" id="UP000315003">
    <property type="component" value="Chromosome"/>
</dbReference>
<evidence type="ECO:0008006" key="4">
    <source>
        <dbReference type="Google" id="ProtNLM"/>
    </source>
</evidence>